<accession>A0A2R6WIH4</accession>
<keyword evidence="1" id="KW-0472">Membrane</keyword>
<gene>
    <name evidence="3" type="ORF">MARPO_0087s0070</name>
</gene>
<dbReference type="EMBL" id="KZ772759">
    <property type="protein sequence ID" value="PTQ33639.1"/>
    <property type="molecule type" value="Genomic_DNA"/>
</dbReference>
<keyword evidence="1" id="KW-0812">Transmembrane</keyword>
<dbReference type="AlphaFoldDB" id="A0A2R6WIH4"/>
<protein>
    <submittedName>
        <fullName evidence="3">Uncharacterized protein</fullName>
    </submittedName>
</protein>
<organism evidence="3 4">
    <name type="scientific">Marchantia polymorpha</name>
    <name type="common">Common liverwort</name>
    <name type="synonym">Marchantia aquatica</name>
    <dbReference type="NCBI Taxonomy" id="3197"/>
    <lineage>
        <taxon>Eukaryota</taxon>
        <taxon>Viridiplantae</taxon>
        <taxon>Streptophyta</taxon>
        <taxon>Embryophyta</taxon>
        <taxon>Marchantiophyta</taxon>
        <taxon>Marchantiopsida</taxon>
        <taxon>Marchantiidae</taxon>
        <taxon>Marchantiales</taxon>
        <taxon>Marchantiaceae</taxon>
        <taxon>Marchantia</taxon>
    </lineage>
</organism>
<evidence type="ECO:0000313" key="4">
    <source>
        <dbReference type="Proteomes" id="UP000244005"/>
    </source>
</evidence>
<feature type="chain" id="PRO_5015331354" evidence="2">
    <location>
        <begin position="27"/>
        <end position="159"/>
    </location>
</feature>
<evidence type="ECO:0000256" key="1">
    <source>
        <dbReference type="SAM" id="Phobius"/>
    </source>
</evidence>
<reference evidence="4" key="1">
    <citation type="journal article" date="2017" name="Cell">
        <title>Insights into land plant evolution garnered from the Marchantia polymorpha genome.</title>
        <authorList>
            <person name="Bowman J.L."/>
            <person name="Kohchi T."/>
            <person name="Yamato K.T."/>
            <person name="Jenkins J."/>
            <person name="Shu S."/>
            <person name="Ishizaki K."/>
            <person name="Yamaoka S."/>
            <person name="Nishihama R."/>
            <person name="Nakamura Y."/>
            <person name="Berger F."/>
            <person name="Adam C."/>
            <person name="Aki S.S."/>
            <person name="Althoff F."/>
            <person name="Araki T."/>
            <person name="Arteaga-Vazquez M.A."/>
            <person name="Balasubrmanian S."/>
            <person name="Barry K."/>
            <person name="Bauer D."/>
            <person name="Boehm C.R."/>
            <person name="Briginshaw L."/>
            <person name="Caballero-Perez J."/>
            <person name="Catarino B."/>
            <person name="Chen F."/>
            <person name="Chiyoda S."/>
            <person name="Chovatia M."/>
            <person name="Davies K.M."/>
            <person name="Delmans M."/>
            <person name="Demura T."/>
            <person name="Dierschke T."/>
            <person name="Dolan L."/>
            <person name="Dorantes-Acosta A.E."/>
            <person name="Eklund D.M."/>
            <person name="Florent S.N."/>
            <person name="Flores-Sandoval E."/>
            <person name="Fujiyama A."/>
            <person name="Fukuzawa H."/>
            <person name="Galik B."/>
            <person name="Grimanelli D."/>
            <person name="Grimwood J."/>
            <person name="Grossniklaus U."/>
            <person name="Hamada T."/>
            <person name="Haseloff J."/>
            <person name="Hetherington A.J."/>
            <person name="Higo A."/>
            <person name="Hirakawa Y."/>
            <person name="Hundley H.N."/>
            <person name="Ikeda Y."/>
            <person name="Inoue K."/>
            <person name="Inoue S.I."/>
            <person name="Ishida S."/>
            <person name="Jia Q."/>
            <person name="Kakita M."/>
            <person name="Kanazawa T."/>
            <person name="Kawai Y."/>
            <person name="Kawashima T."/>
            <person name="Kennedy M."/>
            <person name="Kinose K."/>
            <person name="Kinoshita T."/>
            <person name="Kohara Y."/>
            <person name="Koide E."/>
            <person name="Komatsu K."/>
            <person name="Kopischke S."/>
            <person name="Kubo M."/>
            <person name="Kyozuka J."/>
            <person name="Lagercrantz U."/>
            <person name="Lin S.S."/>
            <person name="Lindquist E."/>
            <person name="Lipzen A.M."/>
            <person name="Lu C.W."/>
            <person name="De Luna E."/>
            <person name="Martienssen R.A."/>
            <person name="Minamino N."/>
            <person name="Mizutani M."/>
            <person name="Mizutani M."/>
            <person name="Mochizuki N."/>
            <person name="Monte I."/>
            <person name="Mosher R."/>
            <person name="Nagasaki H."/>
            <person name="Nakagami H."/>
            <person name="Naramoto S."/>
            <person name="Nishitani K."/>
            <person name="Ohtani M."/>
            <person name="Okamoto T."/>
            <person name="Okumura M."/>
            <person name="Phillips J."/>
            <person name="Pollak B."/>
            <person name="Reinders A."/>
            <person name="Rovekamp M."/>
            <person name="Sano R."/>
            <person name="Sawa S."/>
            <person name="Schmid M.W."/>
            <person name="Shirakawa M."/>
            <person name="Solano R."/>
            <person name="Spunde A."/>
            <person name="Suetsugu N."/>
            <person name="Sugano S."/>
            <person name="Sugiyama A."/>
            <person name="Sun R."/>
            <person name="Suzuki Y."/>
            <person name="Takenaka M."/>
            <person name="Takezawa D."/>
            <person name="Tomogane H."/>
            <person name="Tsuzuki M."/>
            <person name="Ueda T."/>
            <person name="Umeda M."/>
            <person name="Ward J.M."/>
            <person name="Watanabe Y."/>
            <person name="Yazaki K."/>
            <person name="Yokoyama R."/>
            <person name="Yoshitake Y."/>
            <person name="Yotsui I."/>
            <person name="Zachgo S."/>
            <person name="Schmutz J."/>
        </authorList>
    </citation>
    <scope>NUCLEOTIDE SEQUENCE [LARGE SCALE GENOMIC DNA]</scope>
    <source>
        <strain evidence="4">Tak-1</strain>
    </source>
</reference>
<keyword evidence="4" id="KW-1185">Reference proteome</keyword>
<dbReference type="Gramene" id="Mp4g05190.1">
    <property type="protein sequence ID" value="Mp4g05190.1.cds1"/>
    <property type="gene ID" value="Mp4g05190"/>
</dbReference>
<feature type="transmembrane region" description="Helical" evidence="1">
    <location>
        <begin position="141"/>
        <end position="158"/>
    </location>
</feature>
<keyword evidence="1" id="KW-1133">Transmembrane helix</keyword>
<sequence>MASRRLSSRALFLLFLIGFLTISIRADIFDADLDLQNYVRYEAKTGIDIVWQPSNQADPSETCSLYGYYDPVMLNSTDVVKQCFHELRSLVHSKFLNGELYYTNTYYYASDIYPSCVVVCLPSVISSSSPSAAVPMYRSEFMVFIFSVITSLSLVSAAA</sequence>
<proteinExistence type="predicted"/>
<evidence type="ECO:0000256" key="2">
    <source>
        <dbReference type="SAM" id="SignalP"/>
    </source>
</evidence>
<evidence type="ECO:0000313" key="3">
    <source>
        <dbReference type="EMBL" id="PTQ33639.1"/>
    </source>
</evidence>
<name>A0A2R6WIH4_MARPO</name>
<keyword evidence="2" id="KW-0732">Signal</keyword>
<feature type="signal peptide" evidence="2">
    <location>
        <begin position="1"/>
        <end position="26"/>
    </location>
</feature>
<dbReference type="Proteomes" id="UP000244005">
    <property type="component" value="Unassembled WGS sequence"/>
</dbReference>